<evidence type="ECO:0000313" key="3">
    <source>
        <dbReference type="EMBL" id="KAJ5580568.1"/>
    </source>
</evidence>
<feature type="region of interest" description="Disordered" evidence="1">
    <location>
        <begin position="181"/>
        <end position="241"/>
    </location>
</feature>
<accession>A0AAD6DHW2</accession>
<dbReference type="Proteomes" id="UP001216150">
    <property type="component" value="Unassembled WGS sequence"/>
</dbReference>
<sequence>MPQGYALRNKGGCPAPADSGGSTWNDFYTCCPPDTYNKPNQYNTICRRGVDQPTLTQCANTTWDLYAWHNPDDDEFEYFCCLQGLQGIYSKEKNTYGFFGCLNETDVDDTSMGKLDIEVEGKETSGPTHPVGAGVSSVADSSKSSTGAIVGGVVGGVCGLFLIGILIWFLARRQSKVDKEKQPMAEVAEQPQSGNNASAVSSTPRELGSSDPSELSGDTIPNRGENFGFYELEAKREGNNS</sequence>
<feature type="transmembrane region" description="Helical" evidence="2">
    <location>
        <begin position="148"/>
        <end position="171"/>
    </location>
</feature>
<feature type="compositionally biased region" description="Polar residues" evidence="1">
    <location>
        <begin position="190"/>
        <end position="204"/>
    </location>
</feature>
<reference evidence="3 4" key="1">
    <citation type="journal article" date="2023" name="IMA Fungus">
        <title>Comparative genomic study of the Penicillium genus elucidates a diverse pangenome and 15 lateral gene transfer events.</title>
        <authorList>
            <person name="Petersen C."/>
            <person name="Sorensen T."/>
            <person name="Nielsen M.R."/>
            <person name="Sondergaard T.E."/>
            <person name="Sorensen J.L."/>
            <person name="Fitzpatrick D.A."/>
            <person name="Frisvad J.C."/>
            <person name="Nielsen K.L."/>
        </authorList>
    </citation>
    <scope>NUCLEOTIDE SEQUENCE [LARGE SCALE GENOMIC DNA]</scope>
    <source>
        <strain evidence="3 4">IBT 29057</strain>
    </source>
</reference>
<name>A0AAD6DHW2_9EURO</name>
<comment type="caution">
    <text evidence="3">The sequence shown here is derived from an EMBL/GenBank/DDBJ whole genome shotgun (WGS) entry which is preliminary data.</text>
</comment>
<feature type="compositionally biased region" description="Basic and acidic residues" evidence="1">
    <location>
        <begin position="232"/>
        <end position="241"/>
    </location>
</feature>
<gene>
    <name evidence="3" type="ORF">N7450_006869</name>
</gene>
<keyword evidence="4" id="KW-1185">Reference proteome</keyword>
<proteinExistence type="predicted"/>
<organism evidence="3 4">
    <name type="scientific">Penicillium hetheringtonii</name>
    <dbReference type="NCBI Taxonomy" id="911720"/>
    <lineage>
        <taxon>Eukaryota</taxon>
        <taxon>Fungi</taxon>
        <taxon>Dikarya</taxon>
        <taxon>Ascomycota</taxon>
        <taxon>Pezizomycotina</taxon>
        <taxon>Eurotiomycetes</taxon>
        <taxon>Eurotiomycetidae</taxon>
        <taxon>Eurotiales</taxon>
        <taxon>Aspergillaceae</taxon>
        <taxon>Penicillium</taxon>
    </lineage>
</organism>
<feature type="region of interest" description="Disordered" evidence="1">
    <location>
        <begin position="120"/>
        <end position="142"/>
    </location>
</feature>
<evidence type="ECO:0000256" key="2">
    <source>
        <dbReference type="SAM" id="Phobius"/>
    </source>
</evidence>
<evidence type="ECO:0000313" key="4">
    <source>
        <dbReference type="Proteomes" id="UP001216150"/>
    </source>
</evidence>
<keyword evidence="2" id="KW-1133">Transmembrane helix</keyword>
<dbReference type="EMBL" id="JAQJAC010000006">
    <property type="protein sequence ID" value="KAJ5580568.1"/>
    <property type="molecule type" value="Genomic_DNA"/>
</dbReference>
<evidence type="ECO:0000256" key="1">
    <source>
        <dbReference type="SAM" id="MobiDB-lite"/>
    </source>
</evidence>
<dbReference type="AlphaFoldDB" id="A0AAD6DHW2"/>
<feature type="compositionally biased region" description="Low complexity" evidence="1">
    <location>
        <begin position="131"/>
        <end position="142"/>
    </location>
</feature>
<keyword evidence="2" id="KW-0812">Transmembrane</keyword>
<keyword evidence="2" id="KW-0472">Membrane</keyword>
<protein>
    <submittedName>
        <fullName evidence="3">Uncharacterized protein</fullName>
    </submittedName>
</protein>